<keyword evidence="1" id="KW-0812">Transmembrane</keyword>
<feature type="transmembrane region" description="Helical" evidence="1">
    <location>
        <begin position="156"/>
        <end position="175"/>
    </location>
</feature>
<dbReference type="EMBL" id="HBNR01067716">
    <property type="protein sequence ID" value="CAE4640671.1"/>
    <property type="molecule type" value="Transcribed_RNA"/>
</dbReference>
<feature type="transmembrane region" description="Helical" evidence="1">
    <location>
        <begin position="182"/>
        <end position="202"/>
    </location>
</feature>
<proteinExistence type="predicted"/>
<feature type="transmembrane region" description="Helical" evidence="1">
    <location>
        <begin position="67"/>
        <end position="87"/>
    </location>
</feature>
<evidence type="ECO:0000256" key="1">
    <source>
        <dbReference type="SAM" id="Phobius"/>
    </source>
</evidence>
<evidence type="ECO:0008006" key="3">
    <source>
        <dbReference type="Google" id="ProtNLM"/>
    </source>
</evidence>
<sequence length="877" mass="98173">MENVESESQRLLSESALRVPNVDTIVEAHLERANRAFARTYVRKANSPYGRAFLYNKNWSFAQSAELATRASIFMLVFATPLILSLHRSETSFFYENEMFNSSAIVMFVYTLYLSVGDTIIFAIDGMLGTISAAAAAMVMFAIFPHGCQEEVSPGLWWFGLVAGVLFVTSTLVLNFSTLAQVFALSNFVWHWMAFMTGVDHWPDTIIFGVHIRLYGFEGILTACSGCMLAMLSICLPYPMLALTKACDVAEDIVTCIGESWDTSIEFYCNAVRADYKQSKLRQEMSEISKYIGSLQGYVDSSWWEAVLIPKWRRTSIHLFHLNKVTKEVFDRLMHVIVRSVGREEFDEQHEKVMKTCQPYIDKVIMTAKTLLERCMKAANNGGVEDAAEEAELETLMGKVKAGMRDLTQKFLGAKEDLGLLGSITETLIDEHVFAFEVCVFGRLACELAANFINDSRARRGEEGGKLLDPPSKEWPIVSAVKKVFDPKVVRESEHLNFALRNTLSILLGFTIGYNGYHKMIREHNAGISGTAAVLLSKYGGSALTKNMNRLMGVVVGELAGELIYALLGWCDWWGVASLMVCVFLWSLTMLFTYYNSPRLGPITCLMAAFGTQELLKGCSEEKVNPLETFHDVINCVVSIFIMMFVDSAFSLGNPSKKASGVLAEAWEQLVKDVLEVFSAEKETVHEDSGAITALIGNASFLNQEANEEPRYWKTPWKFDLFNRALECASGVRLNLTCIVYAVADEEGRTKEDTKEDWFQKLLQAEAFKDIRQGMETMMEQIKVLSKVFAHEEVSPMEELKDEELCKRPEELLNGGIKRLMADAGKDSDIMAKKDPSTLSTMEQDGAAQLAFVISCIRSLMQDMQDFKFEVLAAGPA</sequence>
<evidence type="ECO:0000313" key="2">
    <source>
        <dbReference type="EMBL" id="CAE4640671.1"/>
    </source>
</evidence>
<feature type="transmembrane region" description="Helical" evidence="1">
    <location>
        <begin position="99"/>
        <end position="116"/>
    </location>
</feature>
<organism evidence="2">
    <name type="scientific">Alexandrium monilatum</name>
    <dbReference type="NCBI Taxonomy" id="311494"/>
    <lineage>
        <taxon>Eukaryota</taxon>
        <taxon>Sar</taxon>
        <taxon>Alveolata</taxon>
        <taxon>Dinophyceae</taxon>
        <taxon>Gonyaulacales</taxon>
        <taxon>Pyrocystaceae</taxon>
        <taxon>Alexandrium</taxon>
    </lineage>
</organism>
<feature type="transmembrane region" description="Helical" evidence="1">
    <location>
        <begin position="214"/>
        <end position="236"/>
    </location>
</feature>
<feature type="transmembrane region" description="Helical" evidence="1">
    <location>
        <begin position="574"/>
        <end position="595"/>
    </location>
</feature>
<accession>A0A7S4SBP9</accession>
<gene>
    <name evidence="2" type="ORF">AMON00008_LOCUS47884</name>
</gene>
<name>A0A7S4SBP9_9DINO</name>
<dbReference type="AlphaFoldDB" id="A0A7S4SBP9"/>
<keyword evidence="1" id="KW-0472">Membrane</keyword>
<keyword evidence="1" id="KW-1133">Transmembrane helix</keyword>
<feature type="transmembrane region" description="Helical" evidence="1">
    <location>
        <begin position="123"/>
        <end position="144"/>
    </location>
</feature>
<reference evidence="2" key="1">
    <citation type="submission" date="2021-01" db="EMBL/GenBank/DDBJ databases">
        <authorList>
            <person name="Corre E."/>
            <person name="Pelletier E."/>
            <person name="Niang G."/>
            <person name="Scheremetjew M."/>
            <person name="Finn R."/>
            <person name="Kale V."/>
            <person name="Holt S."/>
            <person name="Cochrane G."/>
            <person name="Meng A."/>
            <person name="Brown T."/>
            <person name="Cohen L."/>
        </authorList>
    </citation>
    <scope>NUCLEOTIDE SEQUENCE</scope>
    <source>
        <strain evidence="2">CCMP3105</strain>
    </source>
</reference>
<protein>
    <recommendedName>
        <fullName evidence="3">DUF2421 domain-containing protein</fullName>
    </recommendedName>
</protein>